<organism evidence="4 5">
    <name type="scientific">Cylindrobasidium torrendii FP15055 ss-10</name>
    <dbReference type="NCBI Taxonomy" id="1314674"/>
    <lineage>
        <taxon>Eukaryota</taxon>
        <taxon>Fungi</taxon>
        <taxon>Dikarya</taxon>
        <taxon>Basidiomycota</taxon>
        <taxon>Agaricomycotina</taxon>
        <taxon>Agaricomycetes</taxon>
        <taxon>Agaricomycetidae</taxon>
        <taxon>Agaricales</taxon>
        <taxon>Marasmiineae</taxon>
        <taxon>Physalacriaceae</taxon>
        <taxon>Cylindrobasidium</taxon>
    </lineage>
</organism>
<feature type="transmembrane region" description="Helical" evidence="3">
    <location>
        <begin position="106"/>
        <end position="126"/>
    </location>
</feature>
<dbReference type="SUPFAM" id="SSF103473">
    <property type="entry name" value="MFS general substrate transporter"/>
    <property type="match status" value="1"/>
</dbReference>
<dbReference type="GO" id="GO:0022857">
    <property type="term" value="F:transmembrane transporter activity"/>
    <property type="evidence" value="ECO:0007669"/>
    <property type="project" value="InterPro"/>
</dbReference>
<keyword evidence="3" id="KW-0812">Transmembrane</keyword>
<feature type="transmembrane region" description="Helical" evidence="3">
    <location>
        <begin position="81"/>
        <end position="100"/>
    </location>
</feature>
<accession>A0A0D7BK01</accession>
<feature type="transmembrane region" description="Helical" evidence="3">
    <location>
        <begin position="209"/>
        <end position="228"/>
    </location>
</feature>
<proteinExistence type="inferred from homology"/>
<feature type="transmembrane region" description="Helical" evidence="3">
    <location>
        <begin position="7"/>
        <end position="30"/>
    </location>
</feature>
<dbReference type="OrthoDB" id="2213137at2759"/>
<dbReference type="PANTHER" id="PTHR11360">
    <property type="entry name" value="MONOCARBOXYLATE TRANSPORTER"/>
    <property type="match status" value="1"/>
</dbReference>
<dbReference type="AlphaFoldDB" id="A0A0D7BK01"/>
<evidence type="ECO:0000256" key="1">
    <source>
        <dbReference type="ARBA" id="ARBA00004141"/>
    </source>
</evidence>
<feature type="transmembrane region" description="Helical" evidence="3">
    <location>
        <begin position="138"/>
        <end position="159"/>
    </location>
</feature>
<evidence type="ECO:0000256" key="2">
    <source>
        <dbReference type="ARBA" id="ARBA00006727"/>
    </source>
</evidence>
<dbReference type="Gene3D" id="1.20.1250.20">
    <property type="entry name" value="MFS general substrate transporter like domains"/>
    <property type="match status" value="2"/>
</dbReference>
<dbReference type="InterPro" id="IPR050327">
    <property type="entry name" value="Proton-linked_MCT"/>
</dbReference>
<evidence type="ECO:0000313" key="4">
    <source>
        <dbReference type="EMBL" id="KIY70570.1"/>
    </source>
</evidence>
<evidence type="ECO:0000256" key="3">
    <source>
        <dbReference type="SAM" id="Phobius"/>
    </source>
</evidence>
<gene>
    <name evidence="4" type="ORF">CYLTODRAFT_419661</name>
</gene>
<keyword evidence="3" id="KW-1133">Transmembrane helix</keyword>
<name>A0A0D7BK01_9AGAR</name>
<dbReference type="EMBL" id="KN880466">
    <property type="protein sequence ID" value="KIY70570.1"/>
    <property type="molecule type" value="Genomic_DNA"/>
</dbReference>
<dbReference type="GO" id="GO:0016020">
    <property type="term" value="C:membrane"/>
    <property type="evidence" value="ECO:0007669"/>
    <property type="project" value="UniProtKB-SubCell"/>
</dbReference>
<feature type="transmembrane region" description="Helical" evidence="3">
    <location>
        <begin position="50"/>
        <end position="69"/>
    </location>
</feature>
<keyword evidence="5" id="KW-1185">Reference proteome</keyword>
<feature type="transmembrane region" description="Helical" evidence="3">
    <location>
        <begin position="377"/>
        <end position="403"/>
    </location>
</feature>
<dbReference type="PANTHER" id="PTHR11360:SF287">
    <property type="entry name" value="MFS MONOCARBOXYLATE TRANSPORTER"/>
    <property type="match status" value="1"/>
</dbReference>
<protein>
    <submittedName>
        <fullName evidence="4">MFS general substrate transporter</fullName>
    </submittedName>
</protein>
<comment type="subcellular location">
    <subcellularLocation>
        <location evidence="1">Membrane</location>
        <topology evidence="1">Multi-pass membrane protein</topology>
    </subcellularLocation>
</comment>
<keyword evidence="3" id="KW-0472">Membrane</keyword>
<dbReference type="InterPro" id="IPR011701">
    <property type="entry name" value="MFS"/>
</dbReference>
<feature type="transmembrane region" description="Helical" evidence="3">
    <location>
        <begin position="171"/>
        <end position="189"/>
    </location>
</feature>
<evidence type="ECO:0000313" key="5">
    <source>
        <dbReference type="Proteomes" id="UP000054007"/>
    </source>
</evidence>
<comment type="similarity">
    <text evidence="2">Belongs to the major facilitator superfamily. Monocarboxylate porter (TC 2.A.1.13) family.</text>
</comment>
<feature type="transmembrane region" description="Helical" evidence="3">
    <location>
        <begin position="248"/>
        <end position="266"/>
    </location>
</feature>
<dbReference type="Pfam" id="PF07690">
    <property type="entry name" value="MFS_1"/>
    <property type="match status" value="1"/>
</dbReference>
<reference evidence="4 5" key="1">
    <citation type="journal article" date="2015" name="Fungal Genet. Biol.">
        <title>Evolution of novel wood decay mechanisms in Agaricales revealed by the genome sequences of Fistulina hepatica and Cylindrobasidium torrendii.</title>
        <authorList>
            <person name="Floudas D."/>
            <person name="Held B.W."/>
            <person name="Riley R."/>
            <person name="Nagy L.G."/>
            <person name="Koehler G."/>
            <person name="Ransdell A.S."/>
            <person name="Younus H."/>
            <person name="Chow J."/>
            <person name="Chiniquy J."/>
            <person name="Lipzen A."/>
            <person name="Tritt A."/>
            <person name="Sun H."/>
            <person name="Haridas S."/>
            <person name="LaButti K."/>
            <person name="Ohm R.A."/>
            <person name="Kues U."/>
            <person name="Blanchette R.A."/>
            <person name="Grigoriev I.V."/>
            <person name="Minto R.E."/>
            <person name="Hibbett D.S."/>
        </authorList>
    </citation>
    <scope>NUCLEOTIDE SEQUENCE [LARGE SCALE GENOMIC DNA]</scope>
    <source>
        <strain evidence="4 5">FP15055 ss-10</strain>
    </source>
</reference>
<dbReference type="Proteomes" id="UP000054007">
    <property type="component" value="Unassembled WGS sequence"/>
</dbReference>
<sequence>MLQDRGFGAYAFLLSAWLMDMLLWGSAFSYGIFLEHYTSVEFPHAPRTTLALVGSVQTGILYLSSLVLLPVFRWYPKVKRVMMWVGFVLTLAGLVSAAFVKEPWALVLTQGVMVSVGSSILYWPVLPYMFEWFSEKKGLANGIIFSGASIGGTCLPYAIQALLQHHGRRTTLLVLALIFALLLGPVIPFAKARLPLSRVVKPGPMNFHFLSQFVFWILCTANMCQALGNYIPTLYLPSFASAMRQGDIGTTGVALYNASSAFGQILVGHFSDRFDLRLCMAICALGSSTSVLLIWGLSVASTIAPLVIFALFFGFFAPSWASLWPKFSSVVAGDDAATAMALFVGGRGIGTLLAAPISEGLLGDGWPTGNSQFAYSLAGYGPLIVFTGVTQFASVLGVMYKLFEPRTR</sequence>
<dbReference type="InterPro" id="IPR036259">
    <property type="entry name" value="MFS_trans_sf"/>
</dbReference>